<proteinExistence type="predicted"/>
<dbReference type="eggNOG" id="COG2050">
    <property type="taxonomic scope" value="Bacteria"/>
</dbReference>
<sequence>MMNSQQSRSKLSGPLGSLQKLQKKTFPKLIAKSLSTPNNMRKWMSAWPPLLFSGIKLTHVSEDWSYGRIQLNMRFWNQNMHGAAFGGTLYSMTDVLFGTLVARRMGVEYEAWTRTGTFQYLQPGRDGAYLEVEVPDEMVAWIKQTIEKDGYCNVPYTSIVKNKDGSVVGIGQQDLHVRPRGGGKRAERPEQALQPRGLVLESLANAVVWHCFKDQPEILTVLMSEQRRIPDPEEQMRHVVKAVLEKSTKSIDDLRALDIPDKYLEQ</sequence>
<dbReference type="RefSeq" id="WP_013887844.1">
    <property type="nucleotide sequence ID" value="NC_015673.1"/>
</dbReference>
<name>F8DY77_CORRG</name>
<dbReference type="KEGG" id="crd:CRES_0456"/>
<protein>
    <recommendedName>
        <fullName evidence="3">DUF4442 domain-containing protein</fullName>
    </recommendedName>
</protein>
<dbReference type="AlphaFoldDB" id="F8DY77"/>
<dbReference type="STRING" id="662755.CRES_0456"/>
<evidence type="ECO:0008006" key="3">
    <source>
        <dbReference type="Google" id="ProtNLM"/>
    </source>
</evidence>
<dbReference type="SUPFAM" id="SSF54637">
    <property type="entry name" value="Thioesterase/thiol ester dehydrase-isomerase"/>
    <property type="match status" value="1"/>
</dbReference>
<reference evidence="1 2" key="1">
    <citation type="journal article" date="2012" name="BMC Genomics">
        <title>Complete genome sequence, lifestyle, and multi-drug resistance of the human pathogen Corynebacterium resistens DSM 45100 isolated from blood samples of a leukemia patient.</title>
        <authorList>
            <person name="Schroder J."/>
            <person name="Maus I."/>
            <person name="Meyer K."/>
            <person name="Wordemann S."/>
            <person name="Blom J."/>
            <person name="Jaenicke S."/>
            <person name="Schneider J."/>
            <person name="Trost E."/>
            <person name="Tauch A."/>
        </authorList>
    </citation>
    <scope>NUCLEOTIDE SEQUENCE [LARGE SCALE GENOMIC DNA]</scope>
    <source>
        <strain evidence="2">DSM 45100 / JCM 12819 / CCUG 50093 / GTC 2026 / SICGH 158</strain>
    </source>
</reference>
<dbReference type="EMBL" id="CP002857">
    <property type="protein sequence ID" value="AEI08819.1"/>
    <property type="molecule type" value="Genomic_DNA"/>
</dbReference>
<organism evidence="1 2">
    <name type="scientific">Corynebacterium resistens (strain DSM 45100 / JCM 12819 / GTC 2026 / SICGH 158)</name>
    <dbReference type="NCBI Taxonomy" id="662755"/>
    <lineage>
        <taxon>Bacteria</taxon>
        <taxon>Bacillati</taxon>
        <taxon>Actinomycetota</taxon>
        <taxon>Actinomycetes</taxon>
        <taxon>Mycobacteriales</taxon>
        <taxon>Corynebacteriaceae</taxon>
        <taxon>Corynebacterium</taxon>
    </lineage>
</organism>
<dbReference type="Gene3D" id="3.10.129.10">
    <property type="entry name" value="Hotdog Thioesterase"/>
    <property type="match status" value="1"/>
</dbReference>
<dbReference type="Pfam" id="PF14539">
    <property type="entry name" value="DUF4442"/>
    <property type="match status" value="1"/>
</dbReference>
<dbReference type="InterPro" id="IPR027961">
    <property type="entry name" value="DUF4442"/>
</dbReference>
<evidence type="ECO:0000313" key="2">
    <source>
        <dbReference type="Proteomes" id="UP000000492"/>
    </source>
</evidence>
<keyword evidence="2" id="KW-1185">Reference proteome</keyword>
<gene>
    <name evidence="1" type="ordered locus">CRES_0456</name>
</gene>
<dbReference type="HOGENOM" id="CLU_1003686_0_0_11"/>
<accession>F8DY77</accession>
<dbReference type="Proteomes" id="UP000000492">
    <property type="component" value="Chromosome"/>
</dbReference>
<dbReference type="InterPro" id="IPR029069">
    <property type="entry name" value="HotDog_dom_sf"/>
</dbReference>
<evidence type="ECO:0000313" key="1">
    <source>
        <dbReference type="EMBL" id="AEI08819.1"/>
    </source>
</evidence>